<organism evidence="2 3">
    <name type="scientific">Mikania micrantha</name>
    <name type="common">bitter vine</name>
    <dbReference type="NCBI Taxonomy" id="192012"/>
    <lineage>
        <taxon>Eukaryota</taxon>
        <taxon>Viridiplantae</taxon>
        <taxon>Streptophyta</taxon>
        <taxon>Embryophyta</taxon>
        <taxon>Tracheophyta</taxon>
        <taxon>Spermatophyta</taxon>
        <taxon>Magnoliopsida</taxon>
        <taxon>eudicotyledons</taxon>
        <taxon>Gunneridae</taxon>
        <taxon>Pentapetalae</taxon>
        <taxon>asterids</taxon>
        <taxon>campanulids</taxon>
        <taxon>Asterales</taxon>
        <taxon>Asteraceae</taxon>
        <taxon>Asteroideae</taxon>
        <taxon>Heliantheae alliance</taxon>
        <taxon>Eupatorieae</taxon>
        <taxon>Mikania</taxon>
    </lineage>
</organism>
<keyword evidence="3" id="KW-1185">Reference proteome</keyword>
<name>A0A5N6LXT1_9ASTR</name>
<feature type="region of interest" description="Disordered" evidence="1">
    <location>
        <begin position="1"/>
        <end position="171"/>
    </location>
</feature>
<feature type="compositionally biased region" description="Basic and acidic residues" evidence="1">
    <location>
        <begin position="1"/>
        <end position="26"/>
    </location>
</feature>
<accession>A0A5N6LXT1</accession>
<sequence length="171" mass="19294">MRRHERAQCKPRRDNKPTKIELHNQHDGGLTRTTRMANTLAANSNPNPEEGQIGHDRINKVESEAQPARPHPQPARPLSQQPNGSPPRVQRQPHKKLNCSINKPYLKQPQQPHEDKICLPCPDIKQADPGKHGSMTQKPNANLQKQSASKGPHPAQHKERTVAYLDDETEL</sequence>
<gene>
    <name evidence="2" type="ORF">E3N88_34324</name>
</gene>
<reference evidence="2 3" key="1">
    <citation type="submission" date="2019-05" db="EMBL/GenBank/DDBJ databases">
        <title>Mikania micrantha, genome provides insights into the molecular mechanism of rapid growth.</title>
        <authorList>
            <person name="Liu B."/>
        </authorList>
    </citation>
    <scope>NUCLEOTIDE SEQUENCE [LARGE SCALE GENOMIC DNA]</scope>
    <source>
        <strain evidence="2">NLD-2019</strain>
        <tissue evidence="2">Leaf</tissue>
    </source>
</reference>
<feature type="compositionally biased region" description="Polar residues" evidence="1">
    <location>
        <begin position="31"/>
        <end position="47"/>
    </location>
</feature>
<evidence type="ECO:0000313" key="3">
    <source>
        <dbReference type="Proteomes" id="UP000326396"/>
    </source>
</evidence>
<evidence type="ECO:0000313" key="2">
    <source>
        <dbReference type="EMBL" id="KAD3066444.1"/>
    </source>
</evidence>
<comment type="caution">
    <text evidence="2">The sequence shown here is derived from an EMBL/GenBank/DDBJ whole genome shotgun (WGS) entry which is preliminary data.</text>
</comment>
<feature type="compositionally biased region" description="Polar residues" evidence="1">
    <location>
        <begin position="134"/>
        <end position="149"/>
    </location>
</feature>
<dbReference type="Proteomes" id="UP000326396">
    <property type="component" value="Linkage Group LG7"/>
</dbReference>
<feature type="compositionally biased region" description="Basic and acidic residues" evidence="1">
    <location>
        <begin position="52"/>
        <end position="63"/>
    </location>
</feature>
<dbReference type="EMBL" id="SZYD01000017">
    <property type="protein sequence ID" value="KAD3066444.1"/>
    <property type="molecule type" value="Genomic_DNA"/>
</dbReference>
<proteinExistence type="predicted"/>
<evidence type="ECO:0000256" key="1">
    <source>
        <dbReference type="SAM" id="MobiDB-lite"/>
    </source>
</evidence>
<dbReference type="AlphaFoldDB" id="A0A5N6LXT1"/>
<protein>
    <submittedName>
        <fullName evidence="2">Uncharacterized protein</fullName>
    </submittedName>
</protein>